<reference evidence="1 2" key="1">
    <citation type="submission" date="2022-12" db="EMBL/GenBank/DDBJ databases">
        <title>Chromosome-scale assembly of the Ensete ventricosum genome.</title>
        <authorList>
            <person name="Dussert Y."/>
            <person name="Stocks J."/>
            <person name="Wendawek A."/>
            <person name="Woldeyes F."/>
            <person name="Nichols R.A."/>
            <person name="Borrell J.S."/>
        </authorList>
    </citation>
    <scope>NUCLEOTIDE SEQUENCE [LARGE SCALE GENOMIC DNA]</scope>
    <source>
        <strain evidence="2">cv. Maze</strain>
        <tissue evidence="1">Seeds</tissue>
    </source>
</reference>
<dbReference type="AlphaFoldDB" id="A0AAV8PDB5"/>
<sequence>MHGASSFTGSDLTDCSVVCTATIELACQQRRVFGQNLLQEGRPGHRFVMNCLSTLPLHPIPVLLLAPQSTLRVCRGMIHLYPQLCSSGTRFPFLNHVEEITGEVHPPLTNYQQI</sequence>
<gene>
    <name evidence="1" type="ORF">OPV22_023973</name>
</gene>
<proteinExistence type="predicted"/>
<evidence type="ECO:0000313" key="1">
    <source>
        <dbReference type="EMBL" id="KAJ8480246.1"/>
    </source>
</evidence>
<name>A0AAV8PDB5_ENSVE</name>
<accession>A0AAV8PDB5</accession>
<organism evidence="1 2">
    <name type="scientific">Ensete ventricosum</name>
    <name type="common">Abyssinian banana</name>
    <name type="synonym">Musa ensete</name>
    <dbReference type="NCBI Taxonomy" id="4639"/>
    <lineage>
        <taxon>Eukaryota</taxon>
        <taxon>Viridiplantae</taxon>
        <taxon>Streptophyta</taxon>
        <taxon>Embryophyta</taxon>
        <taxon>Tracheophyta</taxon>
        <taxon>Spermatophyta</taxon>
        <taxon>Magnoliopsida</taxon>
        <taxon>Liliopsida</taxon>
        <taxon>Zingiberales</taxon>
        <taxon>Musaceae</taxon>
        <taxon>Ensete</taxon>
    </lineage>
</organism>
<comment type="caution">
    <text evidence="1">The sequence shown here is derived from an EMBL/GenBank/DDBJ whole genome shotgun (WGS) entry which is preliminary data.</text>
</comment>
<protein>
    <submittedName>
        <fullName evidence="1">Uncharacterized protein</fullName>
    </submittedName>
</protein>
<dbReference type="EMBL" id="JAQQAF010000006">
    <property type="protein sequence ID" value="KAJ8480246.1"/>
    <property type="molecule type" value="Genomic_DNA"/>
</dbReference>
<keyword evidence="2" id="KW-1185">Reference proteome</keyword>
<dbReference type="Proteomes" id="UP001222027">
    <property type="component" value="Unassembled WGS sequence"/>
</dbReference>
<evidence type="ECO:0000313" key="2">
    <source>
        <dbReference type="Proteomes" id="UP001222027"/>
    </source>
</evidence>